<reference evidence="1" key="2">
    <citation type="journal article" date="2022" name="New Phytol.">
        <title>Evolutionary transition to the ectomycorrhizal habit in the genomes of a hyperdiverse lineage of mushroom-forming fungi.</title>
        <authorList>
            <person name="Looney B."/>
            <person name="Miyauchi S."/>
            <person name="Morin E."/>
            <person name="Drula E."/>
            <person name="Courty P.E."/>
            <person name="Kohler A."/>
            <person name="Kuo A."/>
            <person name="LaButti K."/>
            <person name="Pangilinan J."/>
            <person name="Lipzen A."/>
            <person name="Riley R."/>
            <person name="Andreopoulos W."/>
            <person name="He G."/>
            <person name="Johnson J."/>
            <person name="Nolan M."/>
            <person name="Tritt A."/>
            <person name="Barry K.W."/>
            <person name="Grigoriev I.V."/>
            <person name="Nagy L.G."/>
            <person name="Hibbett D."/>
            <person name="Henrissat B."/>
            <person name="Matheny P.B."/>
            <person name="Labbe J."/>
            <person name="Martin F.M."/>
        </authorList>
    </citation>
    <scope>NUCLEOTIDE SEQUENCE</scope>
    <source>
        <strain evidence="1">EC-137</strain>
    </source>
</reference>
<protein>
    <submittedName>
        <fullName evidence="1">FAD-binding domain-containing protein</fullName>
    </submittedName>
</protein>
<name>A0ACB8QAX5_9AGAM</name>
<keyword evidence="2" id="KW-1185">Reference proteome</keyword>
<proteinExistence type="predicted"/>
<accession>A0ACB8QAX5</accession>
<dbReference type="EMBL" id="MU273725">
    <property type="protein sequence ID" value="KAI0028758.1"/>
    <property type="molecule type" value="Genomic_DNA"/>
</dbReference>
<dbReference type="Proteomes" id="UP000814128">
    <property type="component" value="Unassembled WGS sequence"/>
</dbReference>
<comment type="caution">
    <text evidence="1">The sequence shown here is derived from an EMBL/GenBank/DDBJ whole genome shotgun (WGS) entry which is preliminary data.</text>
</comment>
<gene>
    <name evidence="1" type="ORF">K488DRAFT_89420</name>
</gene>
<sequence>MFARTLLGSLTLVIHANVALGRCRTQPGDPGFPSTADWAALNATIEGRLLTVVPSAEACARLNCTETQWTSSVFRNMIPGQMNSYNWEQDYRAVPPELCLHNGTTCAQGDVPLYAVNATTAEHIQVGVRFAARHNLRVAVKSSGHDLLGRSTAKNSLLMWTHQLQNITFTESFEVGGKSLGGAVTVGSGVSLQTIYPVAERAGKMIIAGTAATVALGGGYIQGAGHSGFSPTYGLAADNALQFDIVLASGELITANAALHSDLFWALRGGGAGSWGVITSVTIQTYPTFNATEYEVTVAIPSTEAITTVMTSHARHVFDWGNIGSFYLLSAAPEGVFLQLGAEFINQSAVDAVAVMAPFWDEVQALGAVVVSNSTTTSVANERVFSADDASGTMGVIGSRLIPMIAYRNSPDVVGQVHRELIEKGYFISGNLIAGGTTLQAFRYSSAITPKWRTAKAHIIIASGWNETSTFEEVEAVREAMTNEAVPLLANATGETDSGSYSNEADVREPDFQTTFFGGNYGRLSQVKAKYDPDDLFIVGAGVGSERWDEYGLCTV</sequence>
<reference evidence="1" key="1">
    <citation type="submission" date="2021-02" db="EMBL/GenBank/DDBJ databases">
        <authorList>
            <consortium name="DOE Joint Genome Institute"/>
            <person name="Ahrendt S."/>
            <person name="Looney B.P."/>
            <person name="Miyauchi S."/>
            <person name="Morin E."/>
            <person name="Drula E."/>
            <person name="Courty P.E."/>
            <person name="Chicoki N."/>
            <person name="Fauchery L."/>
            <person name="Kohler A."/>
            <person name="Kuo A."/>
            <person name="Labutti K."/>
            <person name="Pangilinan J."/>
            <person name="Lipzen A."/>
            <person name="Riley R."/>
            <person name="Andreopoulos W."/>
            <person name="He G."/>
            <person name="Johnson J."/>
            <person name="Barry K.W."/>
            <person name="Grigoriev I.V."/>
            <person name="Nagy L."/>
            <person name="Hibbett D."/>
            <person name="Henrissat B."/>
            <person name="Matheny P.B."/>
            <person name="Labbe J."/>
            <person name="Martin F."/>
        </authorList>
    </citation>
    <scope>NUCLEOTIDE SEQUENCE</scope>
    <source>
        <strain evidence="1">EC-137</strain>
    </source>
</reference>
<evidence type="ECO:0000313" key="1">
    <source>
        <dbReference type="EMBL" id="KAI0028758.1"/>
    </source>
</evidence>
<organism evidence="1 2">
    <name type="scientific">Vararia minispora EC-137</name>
    <dbReference type="NCBI Taxonomy" id="1314806"/>
    <lineage>
        <taxon>Eukaryota</taxon>
        <taxon>Fungi</taxon>
        <taxon>Dikarya</taxon>
        <taxon>Basidiomycota</taxon>
        <taxon>Agaricomycotina</taxon>
        <taxon>Agaricomycetes</taxon>
        <taxon>Russulales</taxon>
        <taxon>Lachnocladiaceae</taxon>
        <taxon>Vararia</taxon>
    </lineage>
</organism>
<evidence type="ECO:0000313" key="2">
    <source>
        <dbReference type="Proteomes" id="UP000814128"/>
    </source>
</evidence>